<evidence type="ECO:0000256" key="7">
    <source>
        <dbReference type="ARBA" id="ARBA00023277"/>
    </source>
</evidence>
<dbReference type="FunFam" id="3.20.20.80:FF:000001">
    <property type="entry name" value="1,4-alpha-glucan branching enzyme"/>
    <property type="match status" value="1"/>
</dbReference>
<evidence type="ECO:0000256" key="4">
    <source>
        <dbReference type="ARBA" id="ARBA00012541"/>
    </source>
</evidence>
<keyword evidence="6" id="KW-0808">Transferase</keyword>
<name>A0A9D1E1Q1_9BACT</name>
<feature type="active site" description="Proton donor" evidence="8">
    <location>
        <position position="377"/>
    </location>
</feature>
<dbReference type="Proteomes" id="UP000886744">
    <property type="component" value="Unassembled WGS sequence"/>
</dbReference>
<evidence type="ECO:0000256" key="8">
    <source>
        <dbReference type="PIRSR" id="PIRSR000463-1"/>
    </source>
</evidence>
<keyword evidence="5" id="KW-0328">Glycosyltransferase</keyword>
<dbReference type="EMBL" id="DVHI01000074">
    <property type="protein sequence ID" value="HIR63027.1"/>
    <property type="molecule type" value="Genomic_DNA"/>
</dbReference>
<evidence type="ECO:0000256" key="6">
    <source>
        <dbReference type="ARBA" id="ARBA00022679"/>
    </source>
</evidence>
<dbReference type="InterPro" id="IPR004193">
    <property type="entry name" value="Glyco_hydro_13_N"/>
</dbReference>
<dbReference type="Pfam" id="PF02806">
    <property type="entry name" value="Alpha-amylase_C"/>
    <property type="match status" value="1"/>
</dbReference>
<dbReference type="Gene3D" id="2.60.40.10">
    <property type="entry name" value="Immunoglobulins"/>
    <property type="match status" value="1"/>
</dbReference>
<dbReference type="SUPFAM" id="SSF51011">
    <property type="entry name" value="Glycosyl hydrolase domain"/>
    <property type="match status" value="1"/>
</dbReference>
<evidence type="ECO:0000313" key="11">
    <source>
        <dbReference type="Proteomes" id="UP000886744"/>
    </source>
</evidence>
<dbReference type="InterPro" id="IPR037439">
    <property type="entry name" value="Branching_enzy"/>
</dbReference>
<organism evidence="10 11">
    <name type="scientific">Candidatus Coprenecus avistercoris</name>
    <dbReference type="NCBI Taxonomy" id="2840730"/>
    <lineage>
        <taxon>Bacteria</taxon>
        <taxon>Pseudomonadati</taxon>
        <taxon>Bacteroidota</taxon>
        <taxon>Bacteroidia</taxon>
        <taxon>Bacteroidales</taxon>
        <taxon>Rikenellaceae</taxon>
        <taxon>Rikenellaceae incertae sedis</taxon>
        <taxon>Candidatus Coprenecus</taxon>
    </lineage>
</organism>
<dbReference type="SMART" id="SM00642">
    <property type="entry name" value="Aamy"/>
    <property type="match status" value="1"/>
</dbReference>
<dbReference type="Gene3D" id="2.60.40.1180">
    <property type="entry name" value="Golgi alpha-mannosidase II"/>
    <property type="match status" value="1"/>
</dbReference>
<comment type="function">
    <text evidence="2">Catalyzes the formation of the alpha-1,6-glucosidic linkages in glycogen by scission of a 1,4-alpha-linked oligosaccharide from growing alpha-1,4-glucan chains and the subsequent attachment of the oligosaccharide to the alpha-1,6 position.</text>
</comment>
<comment type="catalytic activity">
    <reaction evidence="1">
        <text>Transfers a segment of a (1-&gt;4)-alpha-D-glucan chain to a primary hydroxy group in a similar glucan chain.</text>
        <dbReference type="EC" id="2.4.1.18"/>
    </reaction>
</comment>
<dbReference type="EC" id="2.4.1.18" evidence="4"/>
<gene>
    <name evidence="10" type="ORF">IAC94_05850</name>
</gene>
<dbReference type="PANTHER" id="PTHR43651:SF3">
    <property type="entry name" value="1,4-ALPHA-GLUCAN-BRANCHING ENZYME"/>
    <property type="match status" value="1"/>
</dbReference>
<dbReference type="SUPFAM" id="SSF51445">
    <property type="entry name" value="(Trans)glycosidases"/>
    <property type="match status" value="1"/>
</dbReference>
<evidence type="ECO:0000256" key="5">
    <source>
        <dbReference type="ARBA" id="ARBA00022676"/>
    </source>
</evidence>
<dbReference type="GO" id="GO:0043169">
    <property type="term" value="F:cation binding"/>
    <property type="evidence" value="ECO:0007669"/>
    <property type="project" value="InterPro"/>
</dbReference>
<proteinExistence type="inferred from homology"/>
<dbReference type="GO" id="GO:0004553">
    <property type="term" value="F:hydrolase activity, hydrolyzing O-glycosyl compounds"/>
    <property type="evidence" value="ECO:0007669"/>
    <property type="project" value="InterPro"/>
</dbReference>
<comment type="caution">
    <text evidence="10">The sequence shown here is derived from an EMBL/GenBank/DDBJ whole genome shotgun (WGS) entry which is preliminary data.</text>
</comment>
<dbReference type="GO" id="GO:0005978">
    <property type="term" value="P:glycogen biosynthetic process"/>
    <property type="evidence" value="ECO:0007669"/>
    <property type="project" value="InterPro"/>
</dbReference>
<dbReference type="Gene3D" id="3.20.20.80">
    <property type="entry name" value="Glycosidases"/>
    <property type="match status" value="1"/>
</dbReference>
<dbReference type="InterPro" id="IPR006047">
    <property type="entry name" value="GH13_cat_dom"/>
</dbReference>
<keyword evidence="7" id="KW-0119">Carbohydrate metabolism</keyword>
<evidence type="ECO:0000259" key="9">
    <source>
        <dbReference type="SMART" id="SM00642"/>
    </source>
</evidence>
<dbReference type="Pfam" id="PF00128">
    <property type="entry name" value="Alpha-amylase"/>
    <property type="match status" value="1"/>
</dbReference>
<dbReference type="InterPro" id="IPR006048">
    <property type="entry name" value="A-amylase/branching_C"/>
</dbReference>
<evidence type="ECO:0000256" key="2">
    <source>
        <dbReference type="ARBA" id="ARBA00002953"/>
    </source>
</evidence>
<accession>A0A9D1E1Q1</accession>
<reference evidence="10" key="2">
    <citation type="journal article" date="2021" name="PeerJ">
        <title>Extensive microbial diversity within the chicken gut microbiome revealed by metagenomics and culture.</title>
        <authorList>
            <person name="Gilroy R."/>
            <person name="Ravi A."/>
            <person name="Getino M."/>
            <person name="Pursley I."/>
            <person name="Horton D.L."/>
            <person name="Alikhan N.F."/>
            <person name="Baker D."/>
            <person name="Gharbi K."/>
            <person name="Hall N."/>
            <person name="Watson M."/>
            <person name="Adriaenssens E.M."/>
            <person name="Foster-Nyarko E."/>
            <person name="Jarju S."/>
            <person name="Secka A."/>
            <person name="Antonio M."/>
            <person name="Oren A."/>
            <person name="Chaudhuri R.R."/>
            <person name="La Ragione R."/>
            <person name="Hildebrand F."/>
            <person name="Pallen M.J."/>
        </authorList>
    </citation>
    <scope>NUCLEOTIDE SEQUENCE</scope>
    <source>
        <strain evidence="10">ChiHjej13B12-12457</strain>
    </source>
</reference>
<dbReference type="GO" id="GO:0003844">
    <property type="term" value="F:1,4-alpha-glucan branching enzyme activity"/>
    <property type="evidence" value="ECO:0007669"/>
    <property type="project" value="UniProtKB-EC"/>
</dbReference>
<reference evidence="10" key="1">
    <citation type="submission" date="2020-10" db="EMBL/GenBank/DDBJ databases">
        <authorList>
            <person name="Gilroy R."/>
        </authorList>
    </citation>
    <scope>NUCLEOTIDE SEQUENCE</scope>
    <source>
        <strain evidence="10">ChiHjej13B12-12457</strain>
    </source>
</reference>
<comment type="similarity">
    <text evidence="3">Belongs to the glycosyl hydrolase 13 family. GlgB subfamily.</text>
</comment>
<feature type="domain" description="Glycosyl hydrolase family 13 catalytic" evidence="9">
    <location>
        <begin position="179"/>
        <end position="532"/>
    </location>
</feature>
<dbReference type="CDD" id="cd02854">
    <property type="entry name" value="E_set_GBE_euk_N"/>
    <property type="match status" value="1"/>
</dbReference>
<protein>
    <recommendedName>
        <fullName evidence="4">1,4-alpha-glucan branching enzyme</fullName>
        <ecNumber evidence="4">2.4.1.18</ecNumber>
    </recommendedName>
</protein>
<dbReference type="GO" id="GO:0005737">
    <property type="term" value="C:cytoplasm"/>
    <property type="evidence" value="ECO:0007669"/>
    <property type="project" value="TreeGrafter"/>
</dbReference>
<evidence type="ECO:0000256" key="3">
    <source>
        <dbReference type="ARBA" id="ARBA00009000"/>
    </source>
</evidence>
<sequence>MIFDKDPYLMPYRGQIEKRYRELVIRKQELAGYGRRLSDAVNNHLYYGVHADKKEVVFREWAPNATAIYLIGDFNGWRKDERYRLNSVGGGNWELRLPAAEVPHGSLFKWLVEWNGGSGERLPAYATRCVQDPETKIFSAQVWLPPKKYRWRHTRFVPHNRCPLIYEAHIGMSSEEEKVASFDEFRQNVLPRIRDLGYNTLQIMALQEHPYYGSFGYQVSNFFALSSRFGTPEEFKALVDEAHGMGIAVVMDLVHSHAVDNEVEGIGMLDGTEYLYCHAGARGRHPAWGSRCFNYGKPSTVHFLLSNIKFWMEEYHIDGFRFDGVTSMIYLDHGLGKDFTDYSCYFDGNQDEDALLYLGLANIMIKEINPKAITIAEDVSGMPGLAAPAGVGGIGFDFRLSMGIADHWIKWIKERKDEDWSMGEIYYELTNKRADERTVSYAECHDQALVGDKTIIFRLMDKEMYTAMNKASQNLTVERGMALHKMIRLVTIATAGDGYLNFMGNEFGHPEWIDFPREGNGWSYFYARRQWSLSDNPDLRYGELRDFDRAMIHLFAENNILTERPVQLYVDEARKVLIFARGCFIFALNFHPSESVADFKFRAPAGEYRQVLDTDAPAFGGFGRNDENTAHFTVKDNDCDTLSLYLPSRSAIVLKRK</sequence>
<dbReference type="CDD" id="cd11321">
    <property type="entry name" value="AmyAc_bac_euk_BE"/>
    <property type="match status" value="1"/>
</dbReference>
<dbReference type="PIRSF" id="PIRSF000463">
    <property type="entry name" value="GlgB"/>
    <property type="match status" value="1"/>
</dbReference>
<dbReference type="InterPro" id="IPR013783">
    <property type="entry name" value="Ig-like_fold"/>
</dbReference>
<dbReference type="SUPFAM" id="SSF81296">
    <property type="entry name" value="E set domains"/>
    <property type="match status" value="1"/>
</dbReference>
<dbReference type="Pfam" id="PF02922">
    <property type="entry name" value="CBM_48"/>
    <property type="match status" value="1"/>
</dbReference>
<dbReference type="InterPro" id="IPR013780">
    <property type="entry name" value="Glyco_hydro_b"/>
</dbReference>
<feature type="active site" description="Nucleophile" evidence="8">
    <location>
        <position position="323"/>
    </location>
</feature>
<evidence type="ECO:0000256" key="1">
    <source>
        <dbReference type="ARBA" id="ARBA00000826"/>
    </source>
</evidence>
<dbReference type="AlphaFoldDB" id="A0A9D1E1Q1"/>
<dbReference type="InterPro" id="IPR014756">
    <property type="entry name" value="Ig_E-set"/>
</dbReference>
<evidence type="ECO:0000313" key="10">
    <source>
        <dbReference type="EMBL" id="HIR63027.1"/>
    </source>
</evidence>
<dbReference type="InterPro" id="IPR017853">
    <property type="entry name" value="GH"/>
</dbReference>
<dbReference type="PANTHER" id="PTHR43651">
    <property type="entry name" value="1,4-ALPHA-GLUCAN-BRANCHING ENZYME"/>
    <property type="match status" value="1"/>
</dbReference>